<sequence length="272" mass="30176">MAPIREEEEEEEEEAEAAGTEVAMKSNKMTTSQSFSEFAWSALKDLSLPQALESSQTYIQSHLRNFNTVYSLQPQQHPKHKPPRDGEQDATLSFTSPSLSGRSSRRASKSRRRSSTTDSRTKSDSVSSDGSMSRSLLENILDDYDQMLMSKTTDDGFTNLSQNKKGNKQAAVGEAGATSMTTDDGMYQLACDSMKTALKRKVSEDERRGRGDAGEVHGQSITEDMDDGEGDEGCVRTEELHRLSNQRMLQQFDLHVTQSNAMPGFMFSGTQQ</sequence>
<dbReference type="AlphaFoldDB" id="X6NWX9"/>
<feature type="region of interest" description="Disordered" evidence="1">
    <location>
        <begin position="200"/>
        <end position="233"/>
    </location>
</feature>
<feature type="compositionally biased region" description="Acidic residues" evidence="1">
    <location>
        <begin position="1"/>
        <end position="16"/>
    </location>
</feature>
<feature type="compositionally biased region" description="Low complexity" evidence="1">
    <location>
        <begin position="93"/>
        <end position="102"/>
    </location>
</feature>
<feature type="compositionally biased region" description="Low complexity" evidence="1">
    <location>
        <begin position="124"/>
        <end position="134"/>
    </location>
</feature>
<reference evidence="2 3" key="1">
    <citation type="journal article" date="2013" name="Curr. Biol.">
        <title>The Genome of the Foraminiferan Reticulomyxa filosa.</title>
        <authorList>
            <person name="Glockner G."/>
            <person name="Hulsmann N."/>
            <person name="Schleicher M."/>
            <person name="Noegel A.A."/>
            <person name="Eichinger L."/>
            <person name="Gallinger C."/>
            <person name="Pawlowski J."/>
            <person name="Sierra R."/>
            <person name="Euteneuer U."/>
            <person name="Pillet L."/>
            <person name="Moustafa A."/>
            <person name="Platzer M."/>
            <person name="Groth M."/>
            <person name="Szafranski K."/>
            <person name="Schliwa M."/>
        </authorList>
    </citation>
    <scope>NUCLEOTIDE SEQUENCE [LARGE SCALE GENOMIC DNA]</scope>
</reference>
<feature type="compositionally biased region" description="Basic and acidic residues" evidence="1">
    <location>
        <begin position="201"/>
        <end position="215"/>
    </location>
</feature>
<feature type="region of interest" description="Disordered" evidence="1">
    <location>
        <begin position="69"/>
        <end position="134"/>
    </location>
</feature>
<comment type="caution">
    <text evidence="2">The sequence shown here is derived from an EMBL/GenBank/DDBJ whole genome shotgun (WGS) entry which is preliminary data.</text>
</comment>
<evidence type="ECO:0000313" key="3">
    <source>
        <dbReference type="Proteomes" id="UP000023152"/>
    </source>
</evidence>
<feature type="compositionally biased region" description="Acidic residues" evidence="1">
    <location>
        <begin position="223"/>
        <end position="232"/>
    </location>
</feature>
<evidence type="ECO:0000256" key="1">
    <source>
        <dbReference type="SAM" id="MobiDB-lite"/>
    </source>
</evidence>
<protein>
    <submittedName>
        <fullName evidence="2">Uncharacterized protein</fullName>
    </submittedName>
</protein>
<dbReference type="EMBL" id="ASPP01005449">
    <property type="protein sequence ID" value="ETO30491.1"/>
    <property type="molecule type" value="Genomic_DNA"/>
</dbReference>
<name>X6NWX9_RETFI</name>
<organism evidence="2 3">
    <name type="scientific">Reticulomyxa filosa</name>
    <dbReference type="NCBI Taxonomy" id="46433"/>
    <lineage>
        <taxon>Eukaryota</taxon>
        <taxon>Sar</taxon>
        <taxon>Rhizaria</taxon>
        <taxon>Retaria</taxon>
        <taxon>Foraminifera</taxon>
        <taxon>Monothalamids</taxon>
        <taxon>Reticulomyxidae</taxon>
        <taxon>Reticulomyxa</taxon>
    </lineage>
</organism>
<feature type="compositionally biased region" description="Basic residues" evidence="1">
    <location>
        <begin position="103"/>
        <end position="114"/>
    </location>
</feature>
<evidence type="ECO:0000313" key="2">
    <source>
        <dbReference type="EMBL" id="ETO30491.1"/>
    </source>
</evidence>
<keyword evidence="3" id="KW-1185">Reference proteome</keyword>
<proteinExistence type="predicted"/>
<dbReference type="Proteomes" id="UP000023152">
    <property type="component" value="Unassembled WGS sequence"/>
</dbReference>
<accession>X6NWX9</accession>
<gene>
    <name evidence="2" type="ORF">RFI_06628</name>
</gene>
<feature type="region of interest" description="Disordered" evidence="1">
    <location>
        <begin position="1"/>
        <end position="31"/>
    </location>
</feature>